<dbReference type="InterPro" id="IPR026026">
    <property type="entry name" value="HIT_Hint"/>
</dbReference>
<proteinExistence type="predicted"/>
<dbReference type="Pfam" id="PF01230">
    <property type="entry name" value="HIT"/>
    <property type="match status" value="1"/>
</dbReference>
<dbReference type="GO" id="GO:0003824">
    <property type="term" value="F:catalytic activity"/>
    <property type="evidence" value="ECO:0007669"/>
    <property type="project" value="InterPro"/>
</dbReference>
<evidence type="ECO:0000256" key="1">
    <source>
        <dbReference type="PROSITE-ProRule" id="PRU00464"/>
    </source>
</evidence>
<keyword evidence="4" id="KW-1185">Reference proteome</keyword>
<accession>A0A6M8SK91</accession>
<dbReference type="InterPro" id="IPR001310">
    <property type="entry name" value="Histidine_triad_HIT"/>
</dbReference>
<dbReference type="PIRSF" id="PIRSF000714">
    <property type="entry name" value="HIT"/>
    <property type="match status" value="1"/>
</dbReference>
<dbReference type="InterPro" id="IPR036265">
    <property type="entry name" value="HIT-like_sf"/>
</dbReference>
<feature type="domain" description="HIT" evidence="2">
    <location>
        <begin position="3"/>
        <end position="104"/>
    </location>
</feature>
<protein>
    <submittedName>
        <fullName evidence="3">HIT family protein</fullName>
    </submittedName>
</protein>
<dbReference type="InterPro" id="IPR011146">
    <property type="entry name" value="HIT-like"/>
</dbReference>
<dbReference type="EMBL" id="CP054143">
    <property type="protein sequence ID" value="QKJ65505.1"/>
    <property type="molecule type" value="Genomic_DNA"/>
</dbReference>
<dbReference type="GO" id="GO:0009117">
    <property type="term" value="P:nucleotide metabolic process"/>
    <property type="evidence" value="ECO:0007669"/>
    <property type="project" value="TreeGrafter"/>
</dbReference>
<reference evidence="3 4" key="1">
    <citation type="submission" date="2020-05" db="EMBL/GenBank/DDBJ databases">
        <title>Complete genome sequence of Deefgea sp. D17.</title>
        <authorList>
            <person name="Bae J.-W."/>
            <person name="Han J.E."/>
        </authorList>
    </citation>
    <scope>NUCLEOTIDE SEQUENCE [LARGE SCALE GENOMIC DNA]</scope>
    <source>
        <strain evidence="3 4">D17</strain>
    </source>
</reference>
<feature type="short sequence motif" description="Histidine triad motif" evidence="1">
    <location>
        <begin position="89"/>
        <end position="93"/>
    </location>
</feature>
<evidence type="ECO:0000259" key="2">
    <source>
        <dbReference type="PROSITE" id="PS51084"/>
    </source>
</evidence>
<dbReference type="KEGG" id="dee:HQN60_01445"/>
<sequence>MQANCLLCTTEGGELMWQNDFARIILADEAGYPGLCRVILNAHRVEMTDLTPSERTQLMNLVWEVERIVRQCLNPHKINLASLGNMVPHVHWHIIPRWENDPHFPAPIWAQVQRQAEPMVSTDQLAQLKQQLMHIVV</sequence>
<dbReference type="RefSeq" id="WP_173532015.1">
    <property type="nucleotide sequence ID" value="NZ_CP054143.1"/>
</dbReference>
<dbReference type="AlphaFoldDB" id="A0A6M8SK91"/>
<evidence type="ECO:0000313" key="4">
    <source>
        <dbReference type="Proteomes" id="UP000504844"/>
    </source>
</evidence>
<evidence type="ECO:0000313" key="3">
    <source>
        <dbReference type="EMBL" id="QKJ65505.1"/>
    </source>
</evidence>
<dbReference type="PANTHER" id="PTHR46648:SF1">
    <property type="entry name" value="ADENOSINE 5'-MONOPHOSPHORAMIDASE HNT1"/>
    <property type="match status" value="1"/>
</dbReference>
<dbReference type="PANTHER" id="PTHR46648">
    <property type="entry name" value="HIT FAMILY PROTEIN 1"/>
    <property type="match status" value="1"/>
</dbReference>
<gene>
    <name evidence="3" type="ORF">HQN60_01445</name>
</gene>
<name>A0A6M8SK91_9NEIS</name>
<dbReference type="Proteomes" id="UP000504844">
    <property type="component" value="Chromosome"/>
</dbReference>
<dbReference type="PROSITE" id="PS51084">
    <property type="entry name" value="HIT_2"/>
    <property type="match status" value="1"/>
</dbReference>
<dbReference type="Gene3D" id="3.30.428.10">
    <property type="entry name" value="HIT-like"/>
    <property type="match status" value="1"/>
</dbReference>
<dbReference type="SUPFAM" id="SSF54197">
    <property type="entry name" value="HIT-like"/>
    <property type="match status" value="1"/>
</dbReference>
<organism evidence="3 4">
    <name type="scientific">Deefgea piscis</name>
    <dbReference type="NCBI Taxonomy" id="2739061"/>
    <lineage>
        <taxon>Bacteria</taxon>
        <taxon>Pseudomonadati</taxon>
        <taxon>Pseudomonadota</taxon>
        <taxon>Betaproteobacteria</taxon>
        <taxon>Neisseriales</taxon>
        <taxon>Chitinibacteraceae</taxon>
        <taxon>Deefgea</taxon>
    </lineage>
</organism>